<evidence type="ECO:0000313" key="1">
    <source>
        <dbReference type="EMBL" id="SEW26776.1"/>
    </source>
</evidence>
<dbReference type="EMBL" id="FOIQ01000007">
    <property type="protein sequence ID" value="SEW26776.1"/>
    <property type="molecule type" value="Genomic_DNA"/>
</dbReference>
<dbReference type="AlphaFoldDB" id="A0A1I0QJC7"/>
<keyword evidence="2" id="KW-1185">Reference proteome</keyword>
<name>A0A1I0QJC7_9BACT</name>
<organism evidence="1 2">
    <name type="scientific">Prevotella aff. ruminicola Tc2-24</name>
    <dbReference type="NCBI Taxonomy" id="81582"/>
    <lineage>
        <taxon>Bacteria</taxon>
        <taxon>Pseudomonadati</taxon>
        <taxon>Bacteroidota</taxon>
        <taxon>Bacteroidia</taxon>
        <taxon>Bacteroidales</taxon>
        <taxon>Prevotellaceae</taxon>
        <taxon>Prevotella</taxon>
    </lineage>
</organism>
<protein>
    <submittedName>
        <fullName evidence="1">Uncharacterized protein</fullName>
    </submittedName>
</protein>
<accession>A0A1I0QJC7</accession>
<proteinExistence type="predicted"/>
<dbReference type="Proteomes" id="UP000199373">
    <property type="component" value="Unassembled WGS sequence"/>
</dbReference>
<sequence length="58" mass="6816">MVVVMKEITNCKFGQFLTIKISAARMVFDRIIISLQSINTFDLWKQNTSLLLEAWPRR</sequence>
<gene>
    <name evidence="1" type="ORF">SAMN04487850_2448</name>
</gene>
<evidence type="ECO:0000313" key="2">
    <source>
        <dbReference type="Proteomes" id="UP000199373"/>
    </source>
</evidence>
<reference evidence="1 2" key="1">
    <citation type="submission" date="2016-10" db="EMBL/GenBank/DDBJ databases">
        <authorList>
            <person name="de Groot N.N."/>
        </authorList>
    </citation>
    <scope>NUCLEOTIDE SEQUENCE [LARGE SCALE GENOMIC DNA]</scope>
    <source>
        <strain evidence="1 2">TC2-24</strain>
    </source>
</reference>